<dbReference type="GO" id="GO:0016787">
    <property type="term" value="F:hydrolase activity"/>
    <property type="evidence" value="ECO:0007669"/>
    <property type="project" value="InterPro"/>
</dbReference>
<dbReference type="AlphaFoldDB" id="A0A382WTK1"/>
<proteinExistence type="predicted"/>
<sequence length="221" mass="24168">HSFKSRSVESTVGEQLSVTLPMVVYDAFMALGKLSEDNNIDIKRAGITGWSLGGGVALFTAWSPIQEAISPNFKFAAHLPFYPPCMVIPDELRFTNAPVHILAGEIDDWVPAAACEELVEAANISGYDIGITVYPDASHSFDRSMDVVLDNDAYSFTDCRMKLSNDGVVSLLNGFPLSSPSLQKIGLAFCADKGAHWGGNKYAREHSMNFAKEFMSKFLFN</sequence>
<gene>
    <name evidence="2" type="ORF">METZ01_LOCUS414774</name>
</gene>
<dbReference type="Gene3D" id="3.40.50.1820">
    <property type="entry name" value="alpha/beta hydrolase"/>
    <property type="match status" value="1"/>
</dbReference>
<dbReference type="Pfam" id="PF01738">
    <property type="entry name" value="DLH"/>
    <property type="match status" value="1"/>
</dbReference>
<feature type="non-terminal residue" evidence="2">
    <location>
        <position position="1"/>
    </location>
</feature>
<dbReference type="SUPFAM" id="SSF53474">
    <property type="entry name" value="alpha/beta-Hydrolases"/>
    <property type="match status" value="1"/>
</dbReference>
<dbReference type="EMBL" id="UINC01162262">
    <property type="protein sequence ID" value="SVD61920.1"/>
    <property type="molecule type" value="Genomic_DNA"/>
</dbReference>
<protein>
    <recommendedName>
        <fullName evidence="1">Dienelactone hydrolase domain-containing protein</fullName>
    </recommendedName>
</protein>
<evidence type="ECO:0000313" key="2">
    <source>
        <dbReference type="EMBL" id="SVD61920.1"/>
    </source>
</evidence>
<dbReference type="InterPro" id="IPR029058">
    <property type="entry name" value="AB_hydrolase_fold"/>
</dbReference>
<dbReference type="InterPro" id="IPR002925">
    <property type="entry name" value="Dienelactn_hydro"/>
</dbReference>
<evidence type="ECO:0000259" key="1">
    <source>
        <dbReference type="Pfam" id="PF01738"/>
    </source>
</evidence>
<accession>A0A382WTK1</accession>
<feature type="domain" description="Dienelactone hydrolase" evidence="1">
    <location>
        <begin position="22"/>
        <end position="146"/>
    </location>
</feature>
<name>A0A382WTK1_9ZZZZ</name>
<reference evidence="2" key="1">
    <citation type="submission" date="2018-05" db="EMBL/GenBank/DDBJ databases">
        <authorList>
            <person name="Lanie J.A."/>
            <person name="Ng W.-L."/>
            <person name="Kazmierczak K.M."/>
            <person name="Andrzejewski T.M."/>
            <person name="Davidsen T.M."/>
            <person name="Wayne K.J."/>
            <person name="Tettelin H."/>
            <person name="Glass J.I."/>
            <person name="Rusch D."/>
            <person name="Podicherti R."/>
            <person name="Tsui H.-C.T."/>
            <person name="Winkler M.E."/>
        </authorList>
    </citation>
    <scope>NUCLEOTIDE SEQUENCE</scope>
</reference>
<organism evidence="2">
    <name type="scientific">marine metagenome</name>
    <dbReference type="NCBI Taxonomy" id="408172"/>
    <lineage>
        <taxon>unclassified sequences</taxon>
        <taxon>metagenomes</taxon>
        <taxon>ecological metagenomes</taxon>
    </lineage>
</organism>